<dbReference type="Proteomes" id="UP000006461">
    <property type="component" value="Chromosome"/>
</dbReference>
<accession>I4F4W8</accession>
<organism evidence="1 2">
    <name type="scientific">Modestobacter italicus (strain DSM 44449 / CECT 9708 / BC 501)</name>
    <dbReference type="NCBI Taxonomy" id="2732864"/>
    <lineage>
        <taxon>Bacteria</taxon>
        <taxon>Bacillati</taxon>
        <taxon>Actinomycetota</taxon>
        <taxon>Actinomycetes</taxon>
        <taxon>Geodermatophilales</taxon>
        <taxon>Geodermatophilaceae</taxon>
        <taxon>Modestobacter</taxon>
    </lineage>
</organism>
<reference evidence="1 2" key="1">
    <citation type="journal article" date="2012" name="J. Bacteriol.">
        <title>Genome Sequence of Radiation-Resistant Modestobacter marinus Strain BC501, a Representative Actinobacterium That Thrives on Calcareous Stone Surfaces.</title>
        <authorList>
            <person name="Normand P."/>
            <person name="Gury J."/>
            <person name="Pujic P."/>
            <person name="Chouaia B."/>
            <person name="Crotti E."/>
            <person name="Brusetti L."/>
            <person name="Daffonchio D."/>
            <person name="Vacherie B."/>
            <person name="Barbe V."/>
            <person name="Medigue C."/>
            <person name="Calteau A."/>
            <person name="Ghodhbane-Gtari F."/>
            <person name="Essoussi I."/>
            <person name="Nouioui I."/>
            <person name="Abbassi-Ghozzi I."/>
            <person name="Gtari M."/>
        </authorList>
    </citation>
    <scope>NUCLEOTIDE SEQUENCE [LARGE SCALE GENOMIC DNA]</scope>
    <source>
        <strain evidence="2">BC 501</strain>
    </source>
</reference>
<protein>
    <submittedName>
        <fullName evidence="1">Uncharacterized protein</fullName>
    </submittedName>
</protein>
<dbReference type="KEGG" id="mmar:MODMU_5306"/>
<dbReference type="STRING" id="477641.MODMU_5306"/>
<sequence length="81" mass="8935">MQRVDVEVFPVAPDRWIAVIETPTGQFSTEASTPVRVEDEAGEAIINVLEWTHFEMRLLDDLGGTWSPAAADEQAARLLAP</sequence>
<dbReference type="OrthoDB" id="9954430at2"/>
<evidence type="ECO:0000313" key="2">
    <source>
        <dbReference type="Proteomes" id="UP000006461"/>
    </source>
</evidence>
<name>I4F4W8_MODI5</name>
<dbReference type="EMBL" id="FO203431">
    <property type="protein sequence ID" value="CCH90681.1"/>
    <property type="molecule type" value="Genomic_DNA"/>
</dbReference>
<proteinExistence type="predicted"/>
<evidence type="ECO:0000313" key="1">
    <source>
        <dbReference type="EMBL" id="CCH90681.1"/>
    </source>
</evidence>
<dbReference type="HOGENOM" id="CLU_2570037_0_0_11"/>
<dbReference type="AlphaFoldDB" id="I4F4W8"/>
<keyword evidence="2" id="KW-1185">Reference proteome</keyword>
<gene>
    <name evidence="1" type="ordered locus">MODMU_5306</name>
</gene>